<keyword evidence="4 6" id="KW-1133">Transmembrane helix</keyword>
<dbReference type="PANTHER" id="PTHR21716">
    <property type="entry name" value="TRANSMEMBRANE PROTEIN"/>
    <property type="match status" value="1"/>
</dbReference>
<feature type="transmembrane region" description="Helical" evidence="6">
    <location>
        <begin position="70"/>
        <end position="94"/>
    </location>
</feature>
<comment type="subcellular location">
    <subcellularLocation>
        <location evidence="1">Membrane</location>
        <topology evidence="1">Multi-pass membrane protein</topology>
    </subcellularLocation>
</comment>
<accession>A0A1G8LBU1</accession>
<dbReference type="STRING" id="571298.SAMN04488026_100411"/>
<keyword evidence="5 6" id="KW-0472">Membrane</keyword>
<evidence type="ECO:0000256" key="6">
    <source>
        <dbReference type="SAM" id="Phobius"/>
    </source>
</evidence>
<evidence type="ECO:0000313" key="7">
    <source>
        <dbReference type="EMBL" id="SDI53162.1"/>
    </source>
</evidence>
<dbReference type="OrthoDB" id="106838at2"/>
<protein>
    <submittedName>
        <fullName evidence="7">Predicted PurR-regulated permease PerM</fullName>
    </submittedName>
</protein>
<organism evidence="7 8">
    <name type="scientific">Aliiruegeria lutimaris</name>
    <dbReference type="NCBI Taxonomy" id="571298"/>
    <lineage>
        <taxon>Bacteria</taxon>
        <taxon>Pseudomonadati</taxon>
        <taxon>Pseudomonadota</taxon>
        <taxon>Alphaproteobacteria</taxon>
        <taxon>Rhodobacterales</taxon>
        <taxon>Roseobacteraceae</taxon>
        <taxon>Aliiruegeria</taxon>
    </lineage>
</organism>
<keyword evidence="8" id="KW-1185">Reference proteome</keyword>
<feature type="transmembrane region" description="Helical" evidence="6">
    <location>
        <begin position="20"/>
        <end position="49"/>
    </location>
</feature>
<evidence type="ECO:0000256" key="1">
    <source>
        <dbReference type="ARBA" id="ARBA00004141"/>
    </source>
</evidence>
<feature type="transmembrane region" description="Helical" evidence="6">
    <location>
        <begin position="246"/>
        <end position="273"/>
    </location>
</feature>
<keyword evidence="3 6" id="KW-0812">Transmembrane</keyword>
<feature type="transmembrane region" description="Helical" evidence="6">
    <location>
        <begin position="324"/>
        <end position="349"/>
    </location>
</feature>
<proteinExistence type="inferred from homology"/>
<reference evidence="7 8" key="1">
    <citation type="submission" date="2016-10" db="EMBL/GenBank/DDBJ databases">
        <authorList>
            <person name="de Groot N.N."/>
        </authorList>
    </citation>
    <scope>NUCLEOTIDE SEQUENCE [LARGE SCALE GENOMIC DNA]</scope>
    <source>
        <strain evidence="7 8">DSM 25294</strain>
    </source>
</reference>
<sequence>MPEPANRPTFLSPDTLRWSALILVTVLITLMFFGMIRSFLISLVMAAIVAELSRPLYRRIRSGLWGRRNLAAAVTVLLVIVLVIIPVVFIASVAAEQAFALSRSIVNIVNTVTENAASVTIPDWVPYQDSLDELGPEIANKIADLVTALARFTVSTLSQLTRGTALFFLDTFIFLYALFFFLQMETPVMKQILRFTGLTPTMQRKIADRAVSVSRATIKGTLVIGVVQGVLGGIGFYLAGIQGPTFWGVVMGILSIIPGIGPSLVLAIGVIYLAAIGHTGAAIGLGLWAGLVVTTIDNILRPILVGRDTQMHDILILVSTFGGLGMFGAVGLILGPVVAGLFVTIWTTLSESMLTPQESEEDRSANT</sequence>
<dbReference type="PANTHER" id="PTHR21716:SF4">
    <property type="entry name" value="TRANSMEMBRANE PROTEIN 245"/>
    <property type="match status" value="1"/>
</dbReference>
<evidence type="ECO:0000256" key="4">
    <source>
        <dbReference type="ARBA" id="ARBA00022989"/>
    </source>
</evidence>
<evidence type="ECO:0000313" key="8">
    <source>
        <dbReference type="Proteomes" id="UP000199382"/>
    </source>
</evidence>
<dbReference type="Proteomes" id="UP000199382">
    <property type="component" value="Unassembled WGS sequence"/>
</dbReference>
<dbReference type="InterPro" id="IPR002549">
    <property type="entry name" value="AI-2E-like"/>
</dbReference>
<dbReference type="RefSeq" id="WP_093149244.1">
    <property type="nucleotide sequence ID" value="NZ_FNEK01000004.1"/>
</dbReference>
<dbReference type="GO" id="GO:0016020">
    <property type="term" value="C:membrane"/>
    <property type="evidence" value="ECO:0007669"/>
    <property type="project" value="UniProtKB-SubCell"/>
</dbReference>
<comment type="similarity">
    <text evidence="2">Belongs to the autoinducer-2 exporter (AI-2E) (TC 2.A.86) family.</text>
</comment>
<name>A0A1G8LBU1_9RHOB</name>
<dbReference type="EMBL" id="FNEK01000004">
    <property type="protein sequence ID" value="SDI53162.1"/>
    <property type="molecule type" value="Genomic_DNA"/>
</dbReference>
<feature type="transmembrane region" description="Helical" evidence="6">
    <location>
        <begin position="165"/>
        <end position="184"/>
    </location>
</feature>
<evidence type="ECO:0000256" key="3">
    <source>
        <dbReference type="ARBA" id="ARBA00022692"/>
    </source>
</evidence>
<dbReference type="Pfam" id="PF01594">
    <property type="entry name" value="AI-2E_transport"/>
    <property type="match status" value="1"/>
</dbReference>
<evidence type="ECO:0000256" key="2">
    <source>
        <dbReference type="ARBA" id="ARBA00009773"/>
    </source>
</evidence>
<gene>
    <name evidence="7" type="ORF">SAMN04488026_100411</name>
</gene>
<dbReference type="AlphaFoldDB" id="A0A1G8LBU1"/>
<feature type="transmembrane region" description="Helical" evidence="6">
    <location>
        <begin position="222"/>
        <end position="240"/>
    </location>
</feature>
<evidence type="ECO:0000256" key="5">
    <source>
        <dbReference type="ARBA" id="ARBA00023136"/>
    </source>
</evidence>